<dbReference type="InterPro" id="IPR036388">
    <property type="entry name" value="WH-like_DNA-bd_sf"/>
</dbReference>
<dbReference type="OrthoDB" id="9799748at2"/>
<protein>
    <submittedName>
        <fullName evidence="1">Predicted transcriptional regulator</fullName>
    </submittedName>
</protein>
<dbReference type="STRING" id="39492.ERS852540_00040"/>
<gene>
    <name evidence="1" type="ORF">ERS852540_00040</name>
</gene>
<evidence type="ECO:0000313" key="1">
    <source>
        <dbReference type="EMBL" id="CUQ80613.1"/>
    </source>
</evidence>
<dbReference type="InterPro" id="IPR036390">
    <property type="entry name" value="WH_DNA-bd_sf"/>
</dbReference>
<reference evidence="1 2" key="1">
    <citation type="submission" date="2015-09" db="EMBL/GenBank/DDBJ databases">
        <authorList>
            <consortium name="Pathogen Informatics"/>
        </authorList>
    </citation>
    <scope>NUCLEOTIDE SEQUENCE [LARGE SCALE GENOMIC DNA]</scope>
    <source>
        <strain evidence="1 2">2789STDY5834928</strain>
    </source>
</reference>
<evidence type="ECO:0000313" key="2">
    <source>
        <dbReference type="Proteomes" id="UP000095662"/>
    </source>
</evidence>
<dbReference type="Pfam" id="PF13730">
    <property type="entry name" value="HTH_36"/>
    <property type="match status" value="1"/>
</dbReference>
<dbReference type="AlphaFoldDB" id="A0A174YZN0"/>
<dbReference type="EMBL" id="CZBY01000001">
    <property type="protein sequence ID" value="CUQ80613.1"/>
    <property type="molecule type" value="Genomic_DNA"/>
</dbReference>
<sequence length="86" mass="10013">MSRLDFLYRTELPHRAVAVYIYLADRTNENNECWPAIPTIASDLKLSPSTVRRGIRDLKKAGLLETEQRYRKKGGKSSLMFRLKKE</sequence>
<organism evidence="1 2">
    <name type="scientific">[Eubacterium] siraeum</name>
    <dbReference type="NCBI Taxonomy" id="39492"/>
    <lineage>
        <taxon>Bacteria</taxon>
        <taxon>Bacillati</taxon>
        <taxon>Bacillota</taxon>
        <taxon>Clostridia</taxon>
        <taxon>Eubacteriales</taxon>
        <taxon>Oscillospiraceae</taxon>
        <taxon>Oscillospiraceae incertae sedis</taxon>
    </lineage>
</organism>
<dbReference type="Proteomes" id="UP000095662">
    <property type="component" value="Unassembled WGS sequence"/>
</dbReference>
<accession>A0A174YZN0</accession>
<name>A0A174YZN0_9FIRM</name>
<dbReference type="Gene3D" id="1.10.10.10">
    <property type="entry name" value="Winged helix-like DNA-binding domain superfamily/Winged helix DNA-binding domain"/>
    <property type="match status" value="1"/>
</dbReference>
<dbReference type="SUPFAM" id="SSF46785">
    <property type="entry name" value="Winged helix' DNA-binding domain"/>
    <property type="match status" value="1"/>
</dbReference>
<proteinExistence type="predicted"/>